<dbReference type="EMBL" id="JAIVFP010000001">
    <property type="protein sequence ID" value="MCI4682488.1"/>
    <property type="molecule type" value="Genomic_DNA"/>
</dbReference>
<proteinExistence type="predicted"/>
<evidence type="ECO:0000313" key="2">
    <source>
        <dbReference type="Proteomes" id="UP001139104"/>
    </source>
</evidence>
<protein>
    <submittedName>
        <fullName evidence="1">Uncharacterized protein</fullName>
    </submittedName>
</protein>
<gene>
    <name evidence="1" type="ORF">K2U94_06895</name>
</gene>
<dbReference type="Proteomes" id="UP001139104">
    <property type="component" value="Unassembled WGS sequence"/>
</dbReference>
<comment type="caution">
    <text evidence="1">The sequence shown here is derived from an EMBL/GenBank/DDBJ whole genome shotgun (WGS) entry which is preliminary data.</text>
</comment>
<dbReference type="RefSeq" id="WP_243066497.1">
    <property type="nucleotide sequence ID" value="NZ_JAIVFK010000055.1"/>
</dbReference>
<sequence>MRNVLWETAIVRFIKCFGQSEARFRLDPKASYDSDAALNSYKFFASLRNKNIIHDENSYTQCMPGAVLNKDGMSHKIAKIICLDVSGTTLEQDNYNNLHLLATDAQKWVSGQFDKLCDIITSELEAKPYVELFAMEGITYTAPAADGVHTSRNPK</sequence>
<evidence type="ECO:0000313" key="1">
    <source>
        <dbReference type="EMBL" id="MCI4682488.1"/>
    </source>
</evidence>
<reference evidence="1" key="1">
    <citation type="journal article" date="2022" name="ISME J.">
        <title>Identification of active gaseous-alkane degraders at natural gas seeps.</title>
        <authorList>
            <person name="Farhan Ul Haque M."/>
            <person name="Hernandez M."/>
            <person name="Crombie A.T."/>
            <person name="Murrell J.C."/>
        </authorList>
    </citation>
    <scope>NUCLEOTIDE SEQUENCE</scope>
    <source>
        <strain evidence="1">PC2</strain>
    </source>
</reference>
<name>A0ABS9Z4D0_9HYPH</name>
<organism evidence="1 2">
    <name type="scientific">Candidatus Rhodoblastus alkanivorans</name>
    <dbReference type="NCBI Taxonomy" id="2954117"/>
    <lineage>
        <taxon>Bacteria</taxon>
        <taxon>Pseudomonadati</taxon>
        <taxon>Pseudomonadota</taxon>
        <taxon>Alphaproteobacteria</taxon>
        <taxon>Hyphomicrobiales</taxon>
        <taxon>Rhodoblastaceae</taxon>
        <taxon>Rhodoblastus</taxon>
    </lineage>
</organism>
<keyword evidence="2" id="KW-1185">Reference proteome</keyword>
<accession>A0ABS9Z4D0</accession>